<keyword evidence="2" id="KW-1185">Reference proteome</keyword>
<accession>A0A7W6WB12</accession>
<protein>
    <submittedName>
        <fullName evidence="1">Uncharacterized protein (TIGR00266 family)</fullName>
    </submittedName>
</protein>
<dbReference type="Pfam" id="PF01987">
    <property type="entry name" value="AIM24"/>
    <property type="match status" value="1"/>
</dbReference>
<dbReference type="InterPro" id="IPR036983">
    <property type="entry name" value="AIM24_sf"/>
</dbReference>
<evidence type="ECO:0000313" key="1">
    <source>
        <dbReference type="EMBL" id="MBB4267544.1"/>
    </source>
</evidence>
<dbReference type="Proteomes" id="UP000554286">
    <property type="component" value="Unassembled WGS sequence"/>
</dbReference>
<dbReference type="PANTHER" id="PTHR43657:SF1">
    <property type="entry name" value="ALTERED INHERITANCE OF MITOCHONDRIA PROTEIN 24, MITOCHONDRIAL"/>
    <property type="match status" value="1"/>
</dbReference>
<dbReference type="InterPro" id="IPR002838">
    <property type="entry name" value="AIM24"/>
</dbReference>
<dbReference type="InterPro" id="IPR016031">
    <property type="entry name" value="Trp_RNA-bd_attenuator-like_dom"/>
</dbReference>
<organism evidence="1 2">
    <name type="scientific">Roseospira visakhapatnamensis</name>
    <dbReference type="NCBI Taxonomy" id="390880"/>
    <lineage>
        <taxon>Bacteria</taxon>
        <taxon>Pseudomonadati</taxon>
        <taxon>Pseudomonadota</taxon>
        <taxon>Alphaproteobacteria</taxon>
        <taxon>Rhodospirillales</taxon>
        <taxon>Rhodospirillaceae</taxon>
        <taxon>Roseospira</taxon>
    </lineage>
</organism>
<proteinExistence type="predicted"/>
<name>A0A7W6WB12_9PROT</name>
<dbReference type="SUPFAM" id="SSF51219">
    <property type="entry name" value="TRAP-like"/>
    <property type="match status" value="1"/>
</dbReference>
<dbReference type="EMBL" id="JACIGK010000029">
    <property type="protein sequence ID" value="MBB4267544.1"/>
    <property type="molecule type" value="Genomic_DNA"/>
</dbReference>
<dbReference type="AlphaFoldDB" id="A0A7W6WB12"/>
<dbReference type="RefSeq" id="WP_184047092.1">
    <property type="nucleotide sequence ID" value="NZ_JACIGK010000029.1"/>
</dbReference>
<evidence type="ECO:0000313" key="2">
    <source>
        <dbReference type="Proteomes" id="UP000554286"/>
    </source>
</evidence>
<dbReference type="NCBIfam" id="TIGR00266">
    <property type="entry name" value="TIGR00266 family protein"/>
    <property type="match status" value="1"/>
</dbReference>
<dbReference type="Gene3D" id="3.60.160.10">
    <property type="entry name" value="Mitochondrial biogenesis AIM24"/>
    <property type="match status" value="1"/>
</dbReference>
<dbReference type="PANTHER" id="PTHR43657">
    <property type="entry name" value="TRYPTOPHAN RNA-BINDING ATTENUATOR PROTEIN-LIKE PROTEIN"/>
    <property type="match status" value="1"/>
</dbReference>
<sequence length="246" mass="25235">MDYRITHGPAFALLEMDMNEGEQVRCESGAMVTMSPTLTLQSSIGGASSGGLLGRALGGLARSALGGESFFVSTYTAEAGPGHLALAPATPGDIRDVEMDGRALVVQGGSFLASSPGIDIDTGYGGVRGVLGGEGLFVLKASGTGTLFLSSFGAIVRRDLEAGERLIVDSGHMVAYAEGMGMEARMVAGGGGFFKRAFTSATSGEGLVMEFAGPGPVWIQTRNADAFSGWIKSLIPEITNRSGGQQ</sequence>
<gene>
    <name evidence="1" type="ORF">GGD89_003190</name>
</gene>
<comment type="caution">
    <text evidence="1">The sequence shown here is derived from an EMBL/GenBank/DDBJ whole genome shotgun (WGS) entry which is preliminary data.</text>
</comment>
<reference evidence="1 2" key="1">
    <citation type="submission" date="2020-08" db="EMBL/GenBank/DDBJ databases">
        <title>Genome sequencing of Purple Non-Sulfur Bacteria from various extreme environments.</title>
        <authorList>
            <person name="Mayer M."/>
        </authorList>
    </citation>
    <scope>NUCLEOTIDE SEQUENCE [LARGE SCALE GENOMIC DNA]</scope>
    <source>
        <strain evidence="1 2">JA131</strain>
    </source>
</reference>